<evidence type="ECO:0000256" key="3">
    <source>
        <dbReference type="ARBA" id="ARBA00022741"/>
    </source>
</evidence>
<organism evidence="7 8">
    <name type="scientific">Meripilus lineatus</name>
    <dbReference type="NCBI Taxonomy" id="2056292"/>
    <lineage>
        <taxon>Eukaryota</taxon>
        <taxon>Fungi</taxon>
        <taxon>Dikarya</taxon>
        <taxon>Basidiomycota</taxon>
        <taxon>Agaricomycotina</taxon>
        <taxon>Agaricomycetes</taxon>
        <taxon>Polyporales</taxon>
        <taxon>Meripilaceae</taxon>
        <taxon>Meripilus</taxon>
    </lineage>
</organism>
<keyword evidence="3" id="KW-0547">Nucleotide-binding</keyword>
<dbReference type="InterPro" id="IPR034646">
    <property type="entry name" value="ADCK3_dom"/>
</dbReference>
<evidence type="ECO:0000256" key="4">
    <source>
        <dbReference type="ARBA" id="ARBA00022840"/>
    </source>
</evidence>
<keyword evidence="2" id="KW-0808">Transferase</keyword>
<keyword evidence="8" id="KW-1185">Reference proteome</keyword>
<comment type="caution">
    <text evidence="7">The sequence shown here is derived from an EMBL/GenBank/DDBJ whole genome shotgun (WGS) entry which is preliminary data.</text>
</comment>
<dbReference type="InterPro" id="IPR011009">
    <property type="entry name" value="Kinase-like_dom_sf"/>
</dbReference>
<feature type="domain" description="ABC1 atypical kinase-like" evidence="6">
    <location>
        <begin position="321"/>
        <end position="484"/>
    </location>
</feature>
<dbReference type="PANTHER" id="PTHR43851">
    <property type="match status" value="1"/>
</dbReference>
<evidence type="ECO:0000256" key="1">
    <source>
        <dbReference type="ARBA" id="ARBA00009670"/>
    </source>
</evidence>
<dbReference type="GO" id="GO:0005524">
    <property type="term" value="F:ATP binding"/>
    <property type="evidence" value="ECO:0007669"/>
    <property type="project" value="UniProtKB-KW"/>
</dbReference>
<dbReference type="AlphaFoldDB" id="A0AAD5V8Q3"/>
<keyword evidence="4" id="KW-0067">ATP-binding</keyword>
<dbReference type="PANTHER" id="PTHR43851:SF3">
    <property type="entry name" value="COENZYME Q8"/>
    <property type="match status" value="1"/>
</dbReference>
<dbReference type="Pfam" id="PF03109">
    <property type="entry name" value="ABC1"/>
    <property type="match status" value="1"/>
</dbReference>
<dbReference type="InterPro" id="IPR051409">
    <property type="entry name" value="Atypical_kinase_ADCK"/>
</dbReference>
<dbReference type="GO" id="GO:0006744">
    <property type="term" value="P:ubiquinone biosynthetic process"/>
    <property type="evidence" value="ECO:0007669"/>
    <property type="project" value="TreeGrafter"/>
</dbReference>
<dbReference type="Proteomes" id="UP001212997">
    <property type="component" value="Unassembled WGS sequence"/>
</dbReference>
<evidence type="ECO:0000313" key="8">
    <source>
        <dbReference type="Proteomes" id="UP001212997"/>
    </source>
</evidence>
<dbReference type="EMBL" id="JANAWD010000049">
    <property type="protein sequence ID" value="KAJ3489265.1"/>
    <property type="molecule type" value="Genomic_DNA"/>
</dbReference>
<comment type="similarity">
    <text evidence="1">Belongs to the protein kinase superfamily. ADCK protein kinase family.</text>
</comment>
<dbReference type="CDD" id="cd13970">
    <property type="entry name" value="ABC1_ADCK3"/>
    <property type="match status" value="1"/>
</dbReference>
<proteinExistence type="inferred from homology"/>
<dbReference type="GO" id="GO:0016740">
    <property type="term" value="F:transferase activity"/>
    <property type="evidence" value="ECO:0007669"/>
    <property type="project" value="UniProtKB-KW"/>
</dbReference>
<evidence type="ECO:0000256" key="5">
    <source>
        <dbReference type="SAM" id="MobiDB-lite"/>
    </source>
</evidence>
<feature type="compositionally biased region" description="Polar residues" evidence="5">
    <location>
        <begin position="220"/>
        <end position="232"/>
    </location>
</feature>
<evidence type="ECO:0000313" key="7">
    <source>
        <dbReference type="EMBL" id="KAJ3489265.1"/>
    </source>
</evidence>
<dbReference type="InterPro" id="IPR004147">
    <property type="entry name" value="ABC1_dom"/>
</dbReference>
<feature type="region of interest" description="Disordered" evidence="5">
    <location>
        <begin position="204"/>
        <end position="232"/>
    </location>
</feature>
<sequence>MPAQHEFRPEVAAQAQAQAHSVLAQSWTTLYMPPGPGYNWLCVALSVADILSHAARIKAGQLASHVPPAMVAYREGVPMKRRKLCSEAVEPLAPTEDSQRSKASPEERAVGMTNRVVEDLSGSHVQEVIPIKKEDAFTRQTVLNMPEQSTLSQDNSTPSAVLRVTSSEAQTDTTLFRVQNAAPAAEIDRVSLLGSAEDVPLATSGTVLPQYPSIHDGRQQETATPRKLQSSKVPSSKLGRLFHYGGLAASLGYGAASELLRRTTSSNDSSSSSSLIMTEGNIKRLVSKLTQMRGAALKLGQFMSIQDSHVLPPEIEDIFRRVQDSAHYMPDWQMEEVLRSSLGSTWNENFASFDRLPFAAASIGQVHSAVLNAATSPTGTDVPVAVKVQFPNIVNSIESDLSYVKLLLTAGQLLPKGLFLDRTIEVMKSELADECNYSREASFLHRFALPEFLGSDSRFKVPWVWRGSTDRVLVMERVNGVSVGGSVIDKLDQRDRDDVELVDFGATREYTKEFIDHWLSLLQAAAHSDRNACIEWSLKLGYLTGEENDIMLDAHVKSMTLLATPFREDTPQPFTFGPGSQWASITAEIREQIPVMLRHRLTPPPRETYSLNRKLSGAFLLAARLNAKVDCRALWERVTNGYQFGPEVTSS</sequence>
<protein>
    <recommendedName>
        <fullName evidence="6">ABC1 atypical kinase-like domain-containing protein</fullName>
    </recommendedName>
</protein>
<evidence type="ECO:0000259" key="6">
    <source>
        <dbReference type="Pfam" id="PF03109"/>
    </source>
</evidence>
<evidence type="ECO:0000256" key="2">
    <source>
        <dbReference type="ARBA" id="ARBA00022679"/>
    </source>
</evidence>
<reference evidence="7" key="1">
    <citation type="submission" date="2022-07" db="EMBL/GenBank/DDBJ databases">
        <title>Genome Sequence of Physisporinus lineatus.</title>
        <authorList>
            <person name="Buettner E."/>
        </authorList>
    </citation>
    <scope>NUCLEOTIDE SEQUENCE</scope>
    <source>
        <strain evidence="7">VT162</strain>
    </source>
</reference>
<name>A0AAD5V8Q3_9APHY</name>
<feature type="region of interest" description="Disordered" evidence="5">
    <location>
        <begin position="89"/>
        <end position="109"/>
    </location>
</feature>
<feature type="compositionally biased region" description="Basic and acidic residues" evidence="5">
    <location>
        <begin position="97"/>
        <end position="109"/>
    </location>
</feature>
<gene>
    <name evidence="7" type="ORF">NLI96_g2252</name>
</gene>
<dbReference type="SUPFAM" id="SSF56112">
    <property type="entry name" value="Protein kinase-like (PK-like)"/>
    <property type="match status" value="1"/>
</dbReference>
<accession>A0AAD5V8Q3</accession>